<dbReference type="InterPro" id="IPR050271">
    <property type="entry name" value="UDP-glycosyltransferase"/>
</dbReference>
<protein>
    <recommendedName>
        <fullName evidence="2">glucuronosyltransferase</fullName>
        <ecNumber evidence="2">2.4.1.17</ecNumber>
    </recommendedName>
</protein>
<dbReference type="Proteomes" id="UP000887565">
    <property type="component" value="Unplaced"/>
</dbReference>
<reference evidence="6" key="1">
    <citation type="submission" date="2022-11" db="UniProtKB">
        <authorList>
            <consortium name="WormBaseParasite"/>
        </authorList>
    </citation>
    <scope>IDENTIFICATION</scope>
</reference>
<dbReference type="WBParaSite" id="nRc.2.0.1.t37566-RA">
    <property type="protein sequence ID" value="nRc.2.0.1.t37566-RA"/>
    <property type="gene ID" value="nRc.2.0.1.g37566"/>
</dbReference>
<dbReference type="AlphaFoldDB" id="A0A915KHU2"/>
<dbReference type="SUPFAM" id="SSF53756">
    <property type="entry name" value="UDP-Glycosyltransferase/glycogen phosphorylase"/>
    <property type="match status" value="1"/>
</dbReference>
<evidence type="ECO:0000256" key="4">
    <source>
        <dbReference type="ARBA" id="ARBA00022679"/>
    </source>
</evidence>
<comment type="similarity">
    <text evidence="1">Belongs to the UDP-glycosyltransferase family.</text>
</comment>
<dbReference type="EC" id="2.4.1.17" evidence="2"/>
<evidence type="ECO:0000313" key="6">
    <source>
        <dbReference type="WBParaSite" id="nRc.2.0.1.t37566-RA"/>
    </source>
</evidence>
<dbReference type="PANTHER" id="PTHR48043:SF145">
    <property type="entry name" value="FI06409P-RELATED"/>
    <property type="match status" value="1"/>
</dbReference>
<keyword evidence="4" id="KW-0808">Transferase</keyword>
<keyword evidence="5" id="KW-1185">Reference proteome</keyword>
<evidence type="ECO:0000256" key="3">
    <source>
        <dbReference type="ARBA" id="ARBA00022676"/>
    </source>
</evidence>
<accession>A0A915KHU2</accession>
<evidence type="ECO:0000256" key="2">
    <source>
        <dbReference type="ARBA" id="ARBA00012544"/>
    </source>
</evidence>
<evidence type="ECO:0000256" key="1">
    <source>
        <dbReference type="ARBA" id="ARBA00009995"/>
    </source>
</evidence>
<proteinExistence type="inferred from homology"/>
<keyword evidence="3" id="KW-0328">Glycosyltransferase</keyword>
<sequence>MTITIHGLEPETKAVKTFKGFSYLLQHMLFSRINVRGQLGHHVTLLVDGIEGVTKKPDAKELEFVEAEYLWIKVPAEWVESRTGNFDNIVWTVDHSSPIGMIFPWKMFSEFTAFYMEQSRPEIESKLLNKRWDLVMVDALFTPFGILIGLLTNSTMASVHTTAVSNADGFRRPMPNAWSYYPTLFMPTPQYDHRKFFDRFNSFCTDLSQLFVYNMLVDSILYWHHSKHHKDISSYTLDHRSEILLVGFPTTLDYERPRARDMTPFVGSCKQRKTTVEIEDAEIRKMVEDPASKGTIVIAFGHMVTWKMAPEIVKKSFVEALNMLKDYRVIWQYSEDVESLKVGNHVKCMPWIPQVKL</sequence>
<dbReference type="GO" id="GO:0015020">
    <property type="term" value="F:glucuronosyltransferase activity"/>
    <property type="evidence" value="ECO:0007669"/>
    <property type="project" value="UniProtKB-EC"/>
</dbReference>
<dbReference type="PANTHER" id="PTHR48043">
    <property type="entry name" value="EG:EG0003.4 PROTEIN-RELATED"/>
    <property type="match status" value="1"/>
</dbReference>
<organism evidence="5 6">
    <name type="scientific">Romanomermis culicivorax</name>
    <name type="common">Nematode worm</name>
    <dbReference type="NCBI Taxonomy" id="13658"/>
    <lineage>
        <taxon>Eukaryota</taxon>
        <taxon>Metazoa</taxon>
        <taxon>Ecdysozoa</taxon>
        <taxon>Nematoda</taxon>
        <taxon>Enoplea</taxon>
        <taxon>Dorylaimia</taxon>
        <taxon>Mermithida</taxon>
        <taxon>Mermithoidea</taxon>
        <taxon>Mermithidae</taxon>
        <taxon>Romanomermis</taxon>
    </lineage>
</organism>
<evidence type="ECO:0000313" key="5">
    <source>
        <dbReference type="Proteomes" id="UP000887565"/>
    </source>
</evidence>
<dbReference type="Gene3D" id="3.40.50.2000">
    <property type="entry name" value="Glycogen Phosphorylase B"/>
    <property type="match status" value="2"/>
</dbReference>
<name>A0A915KHU2_ROMCU</name>